<evidence type="ECO:0000313" key="2">
    <source>
        <dbReference type="EMBL" id="GHB21105.1"/>
    </source>
</evidence>
<accession>A0ABQ3E0I6</accession>
<feature type="compositionally biased region" description="Basic and acidic residues" evidence="1">
    <location>
        <begin position="98"/>
        <end position="107"/>
    </location>
</feature>
<reference evidence="3" key="1">
    <citation type="journal article" date="2019" name="Int. J. Syst. Evol. Microbiol.">
        <title>The Global Catalogue of Microorganisms (GCM) 10K type strain sequencing project: providing services to taxonomists for standard genome sequencing and annotation.</title>
        <authorList>
            <consortium name="The Broad Institute Genomics Platform"/>
            <consortium name="The Broad Institute Genome Sequencing Center for Infectious Disease"/>
            <person name="Wu L."/>
            <person name="Ma J."/>
        </authorList>
    </citation>
    <scope>NUCLEOTIDE SEQUENCE [LARGE SCALE GENOMIC DNA]</scope>
    <source>
        <strain evidence="3">KCTC 32998</strain>
    </source>
</reference>
<evidence type="ECO:0000313" key="3">
    <source>
        <dbReference type="Proteomes" id="UP000646745"/>
    </source>
</evidence>
<dbReference type="EMBL" id="BMZI01000004">
    <property type="protein sequence ID" value="GHB21105.1"/>
    <property type="molecule type" value="Genomic_DNA"/>
</dbReference>
<sequence length="117" mass="13845">MLEQIQQLPLPERMRHHHTERAVWRFREPLHLVMHRHPAFTDTLSMLETALAIVGQAQMMRRALNQSQAEQRFQRLEPPTDRWLTDAEPESSGRQIARLHDPDERLQQFEPIGTKPP</sequence>
<organism evidence="2 3">
    <name type="scientific">Salinicola rhizosphaerae</name>
    <dbReference type="NCBI Taxonomy" id="1443141"/>
    <lineage>
        <taxon>Bacteria</taxon>
        <taxon>Pseudomonadati</taxon>
        <taxon>Pseudomonadota</taxon>
        <taxon>Gammaproteobacteria</taxon>
        <taxon>Oceanospirillales</taxon>
        <taxon>Halomonadaceae</taxon>
        <taxon>Salinicola</taxon>
    </lineage>
</organism>
<gene>
    <name evidence="2" type="ORF">GCM10009038_19930</name>
</gene>
<evidence type="ECO:0000256" key="1">
    <source>
        <dbReference type="SAM" id="MobiDB-lite"/>
    </source>
</evidence>
<keyword evidence="3" id="KW-1185">Reference proteome</keyword>
<proteinExistence type="predicted"/>
<name>A0ABQ3E0I6_9GAMM</name>
<dbReference type="Proteomes" id="UP000646745">
    <property type="component" value="Unassembled WGS sequence"/>
</dbReference>
<protein>
    <submittedName>
        <fullName evidence="2">Uncharacterized protein</fullName>
    </submittedName>
</protein>
<feature type="compositionally biased region" description="Basic and acidic residues" evidence="1">
    <location>
        <begin position="72"/>
        <end position="85"/>
    </location>
</feature>
<feature type="region of interest" description="Disordered" evidence="1">
    <location>
        <begin position="67"/>
        <end position="117"/>
    </location>
</feature>
<comment type="caution">
    <text evidence="2">The sequence shown here is derived from an EMBL/GenBank/DDBJ whole genome shotgun (WGS) entry which is preliminary data.</text>
</comment>